<name>A0A017SE68_ASPRC</name>
<proteinExistence type="predicted"/>
<dbReference type="AlphaFoldDB" id="A0A017SE68"/>
<gene>
    <name evidence="2" type="ORF">EURHEDRAFT_455647</name>
</gene>
<dbReference type="GO" id="GO:0035556">
    <property type="term" value="P:intracellular signal transduction"/>
    <property type="evidence" value="ECO:0007669"/>
    <property type="project" value="TreeGrafter"/>
</dbReference>
<dbReference type="SUPFAM" id="SSF56112">
    <property type="entry name" value="Protein kinase-like (PK-like)"/>
    <property type="match status" value="1"/>
</dbReference>
<dbReference type="Pfam" id="PF00069">
    <property type="entry name" value="Pkinase"/>
    <property type="match status" value="1"/>
</dbReference>
<dbReference type="PANTHER" id="PTHR48015">
    <property type="entry name" value="SERINE/THREONINE-PROTEIN KINASE TAO"/>
    <property type="match status" value="1"/>
</dbReference>
<organism evidence="2 3">
    <name type="scientific">Aspergillus ruber (strain CBS 135680)</name>
    <dbReference type="NCBI Taxonomy" id="1388766"/>
    <lineage>
        <taxon>Eukaryota</taxon>
        <taxon>Fungi</taxon>
        <taxon>Dikarya</taxon>
        <taxon>Ascomycota</taxon>
        <taxon>Pezizomycotina</taxon>
        <taxon>Eurotiomycetes</taxon>
        <taxon>Eurotiomycetidae</taxon>
        <taxon>Eurotiales</taxon>
        <taxon>Aspergillaceae</taxon>
        <taxon>Aspergillus</taxon>
        <taxon>Aspergillus subgen. Aspergillus</taxon>
    </lineage>
</organism>
<dbReference type="PANTHER" id="PTHR48015:SF16">
    <property type="entry name" value="SERINE_THREONINE-PROTEIN KINASE SULU"/>
    <property type="match status" value="1"/>
</dbReference>
<dbReference type="PROSITE" id="PS50011">
    <property type="entry name" value="PROTEIN_KINASE_DOM"/>
    <property type="match status" value="1"/>
</dbReference>
<dbReference type="RefSeq" id="XP_040638945.1">
    <property type="nucleotide sequence ID" value="XM_040784290.1"/>
</dbReference>
<dbReference type="Gene3D" id="1.10.510.10">
    <property type="entry name" value="Transferase(Phosphotransferase) domain 1"/>
    <property type="match status" value="1"/>
</dbReference>
<dbReference type="InterPro" id="IPR011009">
    <property type="entry name" value="Kinase-like_dom_sf"/>
</dbReference>
<evidence type="ECO:0000313" key="2">
    <source>
        <dbReference type="EMBL" id="EYE95257.1"/>
    </source>
</evidence>
<dbReference type="STRING" id="1388766.A0A017SE68"/>
<dbReference type="GO" id="GO:0043408">
    <property type="term" value="P:regulation of MAPK cascade"/>
    <property type="evidence" value="ECO:0007669"/>
    <property type="project" value="TreeGrafter"/>
</dbReference>
<reference evidence="3" key="1">
    <citation type="journal article" date="2014" name="Nat. Commun.">
        <title>Genomic adaptations of the halophilic Dead Sea filamentous fungus Eurotium rubrum.</title>
        <authorList>
            <person name="Kis-Papo T."/>
            <person name="Weig A.R."/>
            <person name="Riley R."/>
            <person name="Persoh D."/>
            <person name="Salamov A."/>
            <person name="Sun H."/>
            <person name="Lipzen A."/>
            <person name="Wasser S.P."/>
            <person name="Rambold G."/>
            <person name="Grigoriev I.V."/>
            <person name="Nevo E."/>
        </authorList>
    </citation>
    <scope>NUCLEOTIDE SEQUENCE [LARGE SCALE GENOMIC DNA]</scope>
    <source>
        <strain evidence="3">CBS 135680</strain>
    </source>
</reference>
<sequence>MAKGSSTQDVRQYMSRSESIVKRGSPYAETGRAYVGLKSSGSGICAIEMRNGVPVSFISHCAVKEEDHGVKYLRQVTHTNLLGLKEVYLKDGVAFFLYDAWGITLDELQRLSHVFRLGEVEVATICKGILQGLEYIHNDLEICHGDLSCSTVLINDGGDVKIAGIGESMIRKSSLQAKFQDIRAVCNIAHTLLGHDNMTGVRGTLGLLAVDFIAAPPDVTVENLLQVHLGTSKASIITLKIRFLALVSSNCCTTLCTSG</sequence>
<dbReference type="EMBL" id="KK088422">
    <property type="protein sequence ID" value="EYE95257.1"/>
    <property type="molecule type" value="Genomic_DNA"/>
</dbReference>
<dbReference type="GO" id="GO:0005524">
    <property type="term" value="F:ATP binding"/>
    <property type="evidence" value="ECO:0007669"/>
    <property type="project" value="InterPro"/>
</dbReference>
<dbReference type="Proteomes" id="UP000019804">
    <property type="component" value="Unassembled WGS sequence"/>
</dbReference>
<dbReference type="OrthoDB" id="3254104at2759"/>
<dbReference type="InterPro" id="IPR000719">
    <property type="entry name" value="Prot_kinase_dom"/>
</dbReference>
<accession>A0A017SE68</accession>
<protein>
    <recommendedName>
        <fullName evidence="1">Protein kinase domain-containing protein</fullName>
    </recommendedName>
</protein>
<dbReference type="GO" id="GO:0004672">
    <property type="term" value="F:protein kinase activity"/>
    <property type="evidence" value="ECO:0007669"/>
    <property type="project" value="InterPro"/>
</dbReference>
<dbReference type="GeneID" id="63699414"/>
<evidence type="ECO:0000313" key="3">
    <source>
        <dbReference type="Proteomes" id="UP000019804"/>
    </source>
</evidence>
<dbReference type="HOGENOM" id="CLU_1156674_0_0_1"/>
<evidence type="ECO:0000259" key="1">
    <source>
        <dbReference type="PROSITE" id="PS50011"/>
    </source>
</evidence>
<feature type="domain" description="Protein kinase" evidence="1">
    <location>
        <begin position="1"/>
        <end position="259"/>
    </location>
</feature>
<dbReference type="InterPro" id="IPR050285">
    <property type="entry name" value="STE20_Ser/Thr_kinase"/>
</dbReference>
<keyword evidence="3" id="KW-1185">Reference proteome</keyword>